<dbReference type="InterPro" id="IPR001879">
    <property type="entry name" value="GPCR_2_extracellular_dom"/>
</dbReference>
<dbReference type="SUPFAM" id="SSF111418">
    <property type="entry name" value="Hormone receptor domain"/>
    <property type="match status" value="1"/>
</dbReference>
<dbReference type="EMBL" id="OZ035836">
    <property type="protein sequence ID" value="CAL1579434.1"/>
    <property type="molecule type" value="Genomic_DNA"/>
</dbReference>
<dbReference type="GO" id="GO:0016020">
    <property type="term" value="C:membrane"/>
    <property type="evidence" value="ECO:0007669"/>
    <property type="project" value="InterPro"/>
</dbReference>
<dbReference type="InterPro" id="IPR036445">
    <property type="entry name" value="GPCR_2_extracell_dom_sf"/>
</dbReference>
<dbReference type="Proteomes" id="UP001497482">
    <property type="component" value="Chromosome 14"/>
</dbReference>
<gene>
    <name evidence="3" type="ORF">KC01_LOCUS10489</name>
</gene>
<dbReference type="InterPro" id="IPR017983">
    <property type="entry name" value="GPCR_2_secretin-like_CS"/>
</dbReference>
<dbReference type="PROSITE" id="PS50227">
    <property type="entry name" value="G_PROTEIN_RECEP_F2_3"/>
    <property type="match status" value="1"/>
</dbReference>
<proteinExistence type="predicted"/>
<keyword evidence="1" id="KW-0732">Signal</keyword>
<dbReference type="GO" id="GO:0004930">
    <property type="term" value="F:G protein-coupled receptor activity"/>
    <property type="evidence" value="ECO:0007669"/>
    <property type="project" value="InterPro"/>
</dbReference>
<name>A0AAV2JPB1_KNICA</name>
<dbReference type="Pfam" id="PF02793">
    <property type="entry name" value="HRM"/>
    <property type="match status" value="1"/>
</dbReference>
<evidence type="ECO:0000313" key="3">
    <source>
        <dbReference type="EMBL" id="CAL1579434.1"/>
    </source>
</evidence>
<dbReference type="PRINTS" id="PR01279">
    <property type="entry name" value="CRFRECEPTOR"/>
</dbReference>
<protein>
    <recommendedName>
        <fullName evidence="2">G-protein coupled receptors family 2 profile 1 domain-containing protein</fullName>
    </recommendedName>
</protein>
<keyword evidence="4" id="KW-1185">Reference proteome</keyword>
<dbReference type="PROSITE" id="PS00649">
    <property type="entry name" value="G_PROTEIN_RECEP_F2_1"/>
    <property type="match status" value="1"/>
</dbReference>
<dbReference type="AlphaFoldDB" id="A0AAV2JPB1"/>
<evidence type="ECO:0000313" key="4">
    <source>
        <dbReference type="Proteomes" id="UP001497482"/>
    </source>
</evidence>
<feature type="domain" description="G-protein coupled receptors family 2 profile 1" evidence="2">
    <location>
        <begin position="17"/>
        <end position="91"/>
    </location>
</feature>
<dbReference type="Gene3D" id="4.10.1240.10">
    <property type="entry name" value="GPCR, family 2, extracellular hormone receptor domain"/>
    <property type="match status" value="1"/>
</dbReference>
<organism evidence="3 4">
    <name type="scientific">Knipowitschia caucasica</name>
    <name type="common">Caucasian dwarf goby</name>
    <name type="synonym">Pomatoschistus caucasicus</name>
    <dbReference type="NCBI Taxonomy" id="637954"/>
    <lineage>
        <taxon>Eukaryota</taxon>
        <taxon>Metazoa</taxon>
        <taxon>Chordata</taxon>
        <taxon>Craniata</taxon>
        <taxon>Vertebrata</taxon>
        <taxon>Euteleostomi</taxon>
        <taxon>Actinopterygii</taxon>
        <taxon>Neopterygii</taxon>
        <taxon>Teleostei</taxon>
        <taxon>Neoteleostei</taxon>
        <taxon>Acanthomorphata</taxon>
        <taxon>Gobiaria</taxon>
        <taxon>Gobiiformes</taxon>
        <taxon>Gobioidei</taxon>
        <taxon>Gobiidae</taxon>
        <taxon>Gobiinae</taxon>
        <taxon>Knipowitschia</taxon>
    </lineage>
</organism>
<sequence>MDATIYHIIFTELGDLNCTLLDAFQESLLENASLALLSAEGLYCNSTIDEIGTCWPRTSIGRIVERPCPESINGVKYNTTSESHDAAVYVL</sequence>
<evidence type="ECO:0000259" key="2">
    <source>
        <dbReference type="PROSITE" id="PS50227"/>
    </source>
</evidence>
<evidence type="ECO:0000256" key="1">
    <source>
        <dbReference type="ARBA" id="ARBA00022729"/>
    </source>
</evidence>
<dbReference type="InterPro" id="IPR003051">
    <property type="entry name" value="GPCR_2_CRF_rcpt"/>
</dbReference>
<accession>A0AAV2JPB1</accession>
<reference evidence="3 4" key="1">
    <citation type="submission" date="2024-04" db="EMBL/GenBank/DDBJ databases">
        <authorList>
            <person name="Waldvogel A.-M."/>
            <person name="Schoenle A."/>
        </authorList>
    </citation>
    <scope>NUCLEOTIDE SEQUENCE [LARGE SCALE GENOMIC DNA]</scope>
</reference>